<feature type="region of interest" description="Disordered" evidence="1">
    <location>
        <begin position="51"/>
        <end position="80"/>
    </location>
</feature>
<keyword evidence="3" id="KW-1185">Reference proteome</keyword>
<organism evidence="2 3">
    <name type="scientific">Roseovarius marisflavi</name>
    <dbReference type="NCBI Taxonomy" id="1054996"/>
    <lineage>
        <taxon>Bacteria</taxon>
        <taxon>Pseudomonadati</taxon>
        <taxon>Pseudomonadota</taxon>
        <taxon>Alphaproteobacteria</taxon>
        <taxon>Rhodobacterales</taxon>
        <taxon>Roseobacteraceae</taxon>
        <taxon>Roseovarius</taxon>
    </lineage>
</organism>
<feature type="compositionally biased region" description="Basic and acidic residues" evidence="1">
    <location>
        <begin position="51"/>
        <end position="60"/>
    </location>
</feature>
<dbReference type="OrthoDB" id="7862177at2"/>
<accession>A0A1M6Y9Y1</accession>
<name>A0A1M6Y9Y1_9RHOB</name>
<dbReference type="RefSeq" id="WP_073196692.1">
    <property type="nucleotide sequence ID" value="NZ_FRBN01000006.1"/>
</dbReference>
<proteinExistence type="predicted"/>
<dbReference type="Proteomes" id="UP000184191">
    <property type="component" value="Unassembled WGS sequence"/>
</dbReference>
<reference evidence="3" key="1">
    <citation type="submission" date="2016-11" db="EMBL/GenBank/DDBJ databases">
        <authorList>
            <person name="Varghese N."/>
            <person name="Submissions S."/>
        </authorList>
    </citation>
    <scope>NUCLEOTIDE SEQUENCE [LARGE SCALE GENOMIC DNA]</scope>
    <source>
        <strain evidence="3">DSM 29327</strain>
    </source>
</reference>
<evidence type="ECO:0000313" key="2">
    <source>
        <dbReference type="EMBL" id="SHL14815.1"/>
    </source>
</evidence>
<gene>
    <name evidence="2" type="ORF">SAMN05444414_10638</name>
</gene>
<dbReference type="STRING" id="1054996.SAMN05444414_10638"/>
<sequence>MEEYFYTLDMGSIYGPKLEALAEKASFDDVEAFAAMILAHALDDMVQRDLEEDQAERPDAEFGGDGWRSGGQEMDDDIPF</sequence>
<dbReference type="AlphaFoldDB" id="A0A1M6Y9Y1"/>
<evidence type="ECO:0000256" key="1">
    <source>
        <dbReference type="SAM" id="MobiDB-lite"/>
    </source>
</evidence>
<dbReference type="EMBL" id="FRBN01000006">
    <property type="protein sequence ID" value="SHL14815.1"/>
    <property type="molecule type" value="Genomic_DNA"/>
</dbReference>
<protein>
    <submittedName>
        <fullName evidence="2">Uncharacterized protein</fullName>
    </submittedName>
</protein>
<evidence type="ECO:0000313" key="3">
    <source>
        <dbReference type="Proteomes" id="UP000184191"/>
    </source>
</evidence>